<comment type="caution">
    <text evidence="1">The sequence shown here is derived from an EMBL/GenBank/DDBJ whole genome shotgun (WGS) entry which is preliminary data.</text>
</comment>
<reference evidence="1 2" key="1">
    <citation type="submission" date="2019-10" db="EMBL/GenBank/DDBJ databases">
        <title>Assembly and Annotation for the nematode Trichostrongylus colubriformis.</title>
        <authorList>
            <person name="Martin J."/>
        </authorList>
    </citation>
    <scope>NUCLEOTIDE SEQUENCE [LARGE SCALE GENOMIC DNA]</scope>
    <source>
        <strain evidence="1">G859</strain>
        <tissue evidence="1">Whole worm</tissue>
    </source>
</reference>
<evidence type="ECO:0000313" key="1">
    <source>
        <dbReference type="EMBL" id="KAK5966553.1"/>
    </source>
</evidence>
<keyword evidence="2" id="KW-1185">Reference proteome</keyword>
<feature type="non-terminal residue" evidence="1">
    <location>
        <position position="146"/>
    </location>
</feature>
<dbReference type="AlphaFoldDB" id="A0AAN8F7N7"/>
<accession>A0AAN8F7N7</accession>
<gene>
    <name evidence="1" type="ORF">GCK32_018118</name>
</gene>
<protein>
    <submittedName>
        <fullName evidence="1">Uncharacterized protein</fullName>
    </submittedName>
</protein>
<sequence length="146" mass="16231">MVRGATQSRIEWCNNIFKVRIADVPLDCGCLSEQLSSITTTTITDWGNSTCVSREGKVLSIPSLSPSNLASTEQCRPSVILPFGHEVVANVGQTFKIYCAGTEEDDIVKWRSPSGVTEYAIRPEFSSGFERLDYFTTTLFEPLKRQ</sequence>
<evidence type="ECO:0000313" key="2">
    <source>
        <dbReference type="Proteomes" id="UP001331761"/>
    </source>
</evidence>
<dbReference type="EMBL" id="WIXE01023400">
    <property type="protein sequence ID" value="KAK5966553.1"/>
    <property type="molecule type" value="Genomic_DNA"/>
</dbReference>
<organism evidence="1 2">
    <name type="scientific">Trichostrongylus colubriformis</name>
    <name type="common">Black scour worm</name>
    <dbReference type="NCBI Taxonomy" id="6319"/>
    <lineage>
        <taxon>Eukaryota</taxon>
        <taxon>Metazoa</taxon>
        <taxon>Ecdysozoa</taxon>
        <taxon>Nematoda</taxon>
        <taxon>Chromadorea</taxon>
        <taxon>Rhabditida</taxon>
        <taxon>Rhabditina</taxon>
        <taxon>Rhabditomorpha</taxon>
        <taxon>Strongyloidea</taxon>
        <taxon>Trichostrongylidae</taxon>
        <taxon>Trichostrongylus</taxon>
    </lineage>
</organism>
<proteinExistence type="predicted"/>
<dbReference type="Proteomes" id="UP001331761">
    <property type="component" value="Unassembled WGS sequence"/>
</dbReference>
<name>A0AAN8F7N7_TRICO</name>